<name>A0A2N9HD24_FAGSY</name>
<dbReference type="SUPFAM" id="SSF53474">
    <property type="entry name" value="alpha/beta-Hydrolases"/>
    <property type="match status" value="2"/>
</dbReference>
<dbReference type="InterPro" id="IPR029058">
    <property type="entry name" value="AB_hydrolase_fold"/>
</dbReference>
<dbReference type="InterPro" id="IPR001563">
    <property type="entry name" value="Peptidase_S10"/>
</dbReference>
<reference evidence="2" key="1">
    <citation type="submission" date="2018-02" db="EMBL/GenBank/DDBJ databases">
        <authorList>
            <person name="Cohen D.B."/>
            <person name="Kent A.D."/>
        </authorList>
    </citation>
    <scope>NUCLEOTIDE SEQUENCE</scope>
</reference>
<comment type="similarity">
    <text evidence="1">Belongs to the peptidase S10 family.</text>
</comment>
<protein>
    <submittedName>
        <fullName evidence="2">Uncharacterized protein</fullName>
    </submittedName>
</protein>
<evidence type="ECO:0000313" key="2">
    <source>
        <dbReference type="EMBL" id="SPD12247.1"/>
    </source>
</evidence>
<dbReference type="Pfam" id="PF00450">
    <property type="entry name" value="Peptidase_S10"/>
    <property type="match status" value="2"/>
</dbReference>
<dbReference type="AlphaFoldDB" id="A0A2N9HD24"/>
<organism evidence="2">
    <name type="scientific">Fagus sylvatica</name>
    <name type="common">Beechnut</name>
    <dbReference type="NCBI Taxonomy" id="28930"/>
    <lineage>
        <taxon>Eukaryota</taxon>
        <taxon>Viridiplantae</taxon>
        <taxon>Streptophyta</taxon>
        <taxon>Embryophyta</taxon>
        <taxon>Tracheophyta</taxon>
        <taxon>Spermatophyta</taxon>
        <taxon>Magnoliopsida</taxon>
        <taxon>eudicotyledons</taxon>
        <taxon>Gunneridae</taxon>
        <taxon>Pentapetalae</taxon>
        <taxon>rosids</taxon>
        <taxon>fabids</taxon>
        <taxon>Fagales</taxon>
        <taxon>Fagaceae</taxon>
        <taxon>Fagus</taxon>
    </lineage>
</organism>
<accession>A0A2N9HD24</accession>
<dbReference type="PANTHER" id="PTHR11802:SF281">
    <property type="entry name" value="CARBOXYPEPTIDASE"/>
    <property type="match status" value="1"/>
</dbReference>
<dbReference type="EMBL" id="OIVN01003580">
    <property type="protein sequence ID" value="SPD12247.1"/>
    <property type="molecule type" value="Genomic_DNA"/>
</dbReference>
<gene>
    <name evidence="2" type="ORF">FSB_LOCUS40129</name>
</gene>
<dbReference type="GO" id="GO:0005773">
    <property type="term" value="C:vacuole"/>
    <property type="evidence" value="ECO:0007669"/>
    <property type="project" value="TreeGrafter"/>
</dbReference>
<sequence length="280" mass="30710">MISQQWIAMGIRQPQVSFQQFAGYITVDEKQQRALFYYFVEAEAQAASKPLVLWLTGGPGCSSVGGGAFLEHGPFKVSGDNLYLPLAAFGVSFCQADQMDIGSDKDKTKLENRNEYRMNFAPSPSVDWRFGGLVPTGNPMAISKGSTSMMGWNPAASSSSQVRREAARVKGGEGEARWGRWEVARGGGEWQWLGHYVPQLAQLIIQSKVKINLKGISIGNGLLDFSTDFNAGDEYYWSHGLISDVVYQLLTKVCNGSELMRSAINGEESIACNCCIYSTQ</sequence>
<dbReference type="PANTHER" id="PTHR11802">
    <property type="entry name" value="SERINE PROTEASE FAMILY S10 SERINE CARBOXYPEPTIDASE"/>
    <property type="match status" value="1"/>
</dbReference>
<proteinExistence type="inferred from homology"/>
<dbReference type="Gene3D" id="3.40.50.1820">
    <property type="entry name" value="alpha/beta hydrolase"/>
    <property type="match status" value="2"/>
</dbReference>
<dbReference type="GO" id="GO:0006508">
    <property type="term" value="P:proteolysis"/>
    <property type="evidence" value="ECO:0007669"/>
    <property type="project" value="InterPro"/>
</dbReference>
<dbReference type="GO" id="GO:0004185">
    <property type="term" value="F:serine-type carboxypeptidase activity"/>
    <property type="evidence" value="ECO:0007669"/>
    <property type="project" value="InterPro"/>
</dbReference>
<evidence type="ECO:0000256" key="1">
    <source>
        <dbReference type="ARBA" id="ARBA00009431"/>
    </source>
</evidence>